<evidence type="ECO:0000256" key="1">
    <source>
        <dbReference type="SAM" id="MobiDB-lite"/>
    </source>
</evidence>
<keyword evidence="2" id="KW-1133">Transmembrane helix</keyword>
<feature type="compositionally biased region" description="Low complexity" evidence="1">
    <location>
        <begin position="149"/>
        <end position="168"/>
    </location>
</feature>
<protein>
    <recommendedName>
        <fullName evidence="6">Integral membrane protein</fullName>
    </recommendedName>
</protein>
<organism evidence="4 5">
    <name type="scientific">Amycolatopsis saalfeldensis</name>
    <dbReference type="NCBI Taxonomy" id="394193"/>
    <lineage>
        <taxon>Bacteria</taxon>
        <taxon>Bacillati</taxon>
        <taxon>Actinomycetota</taxon>
        <taxon>Actinomycetes</taxon>
        <taxon>Pseudonocardiales</taxon>
        <taxon>Pseudonocardiaceae</taxon>
        <taxon>Amycolatopsis</taxon>
    </lineage>
</organism>
<feature type="transmembrane region" description="Helical" evidence="2">
    <location>
        <begin position="74"/>
        <end position="101"/>
    </location>
</feature>
<keyword evidence="3" id="KW-0732">Signal</keyword>
<evidence type="ECO:0000256" key="2">
    <source>
        <dbReference type="SAM" id="Phobius"/>
    </source>
</evidence>
<feature type="region of interest" description="Disordered" evidence="1">
    <location>
        <begin position="147"/>
        <end position="168"/>
    </location>
</feature>
<evidence type="ECO:0000313" key="4">
    <source>
        <dbReference type="EMBL" id="SEP53530.1"/>
    </source>
</evidence>
<keyword evidence="5" id="KW-1185">Reference proteome</keyword>
<keyword evidence="2" id="KW-0812">Transmembrane</keyword>
<dbReference type="Proteomes" id="UP000198582">
    <property type="component" value="Unassembled WGS sequence"/>
</dbReference>
<keyword evidence="2" id="KW-0472">Membrane</keyword>
<sequence length="168" mass="17102">MWSDVRTRGAAALAAAAMSALAVGVPTDVIDTSLFTRMTPVRWWEYPVLALTAALTGLWVLIPRPSGDVRGRGGVLGAVTAAVFAVGCPICNKIVVGLLGISGALGIWAPVQPVLAALSLAALAAAVVLRWRRRSCTAETCAVDVTSEASPAGRTPPASGPSAASSLR</sequence>
<gene>
    <name evidence="4" type="ORF">SAMN04489732_12817</name>
</gene>
<evidence type="ECO:0000313" key="5">
    <source>
        <dbReference type="Proteomes" id="UP000198582"/>
    </source>
</evidence>
<proteinExistence type="predicted"/>
<evidence type="ECO:0000256" key="3">
    <source>
        <dbReference type="SAM" id="SignalP"/>
    </source>
</evidence>
<dbReference type="AlphaFoldDB" id="A0A1H8YMW5"/>
<feature type="transmembrane region" description="Helical" evidence="2">
    <location>
        <begin position="107"/>
        <end position="129"/>
    </location>
</feature>
<feature type="transmembrane region" description="Helical" evidence="2">
    <location>
        <begin position="46"/>
        <end position="62"/>
    </location>
</feature>
<dbReference type="STRING" id="394193.SAMN04489732_12817"/>
<dbReference type="EMBL" id="FOEF01000028">
    <property type="protein sequence ID" value="SEP53530.1"/>
    <property type="molecule type" value="Genomic_DNA"/>
</dbReference>
<feature type="signal peptide" evidence="3">
    <location>
        <begin position="1"/>
        <end position="22"/>
    </location>
</feature>
<feature type="chain" id="PRO_5039695095" description="Integral membrane protein" evidence="3">
    <location>
        <begin position="23"/>
        <end position="168"/>
    </location>
</feature>
<reference evidence="4 5" key="1">
    <citation type="submission" date="2016-10" db="EMBL/GenBank/DDBJ databases">
        <authorList>
            <person name="de Groot N.N."/>
        </authorList>
    </citation>
    <scope>NUCLEOTIDE SEQUENCE [LARGE SCALE GENOMIC DNA]</scope>
    <source>
        <strain evidence="4 5">DSM 44993</strain>
    </source>
</reference>
<accession>A0A1H8YMW5</accession>
<name>A0A1H8YMW5_9PSEU</name>
<evidence type="ECO:0008006" key="6">
    <source>
        <dbReference type="Google" id="ProtNLM"/>
    </source>
</evidence>